<evidence type="ECO:0000313" key="3">
    <source>
        <dbReference type="Proteomes" id="UP001341281"/>
    </source>
</evidence>
<feature type="region of interest" description="Disordered" evidence="1">
    <location>
        <begin position="88"/>
        <end position="156"/>
    </location>
</feature>
<accession>A0AAQ3PPP9</accession>
<keyword evidence="3" id="KW-1185">Reference proteome</keyword>
<evidence type="ECO:0000256" key="1">
    <source>
        <dbReference type="SAM" id="MobiDB-lite"/>
    </source>
</evidence>
<dbReference type="Proteomes" id="UP001341281">
    <property type="component" value="Chromosome 01"/>
</dbReference>
<name>A0AAQ3PPP9_PASNO</name>
<feature type="compositionally biased region" description="Basic and acidic residues" evidence="1">
    <location>
        <begin position="127"/>
        <end position="156"/>
    </location>
</feature>
<reference evidence="2 3" key="1">
    <citation type="submission" date="2024-02" db="EMBL/GenBank/DDBJ databases">
        <title>High-quality chromosome-scale genome assembly of Pensacola bahiagrass (Paspalum notatum Flugge var. saurae).</title>
        <authorList>
            <person name="Vega J.M."/>
            <person name="Podio M."/>
            <person name="Orjuela J."/>
            <person name="Siena L.A."/>
            <person name="Pessino S.C."/>
            <person name="Combes M.C."/>
            <person name="Mariac C."/>
            <person name="Albertini E."/>
            <person name="Pupilli F."/>
            <person name="Ortiz J.P.A."/>
            <person name="Leblanc O."/>
        </authorList>
    </citation>
    <scope>NUCLEOTIDE SEQUENCE [LARGE SCALE GENOMIC DNA]</scope>
    <source>
        <strain evidence="2">R1</strain>
        <tissue evidence="2">Leaf</tissue>
    </source>
</reference>
<sequence>MLRFKGVRPSRGLGRPAAVQARQADRPSVDTATASCGGCRRRFCKHPAQMEDKLNVSTSAMNVPAKDQENIDPNGQEIDALLTAAQLKKKEVPSSKNPSWIDKIRNGKHKATKPAAPTKKGAKQQKKKVDGHSQVEERNVEHPLVEEPNVDNDKEG</sequence>
<dbReference type="EMBL" id="CP144745">
    <property type="protein sequence ID" value="WVZ54071.1"/>
    <property type="molecule type" value="Genomic_DNA"/>
</dbReference>
<evidence type="ECO:0000313" key="2">
    <source>
        <dbReference type="EMBL" id="WVZ54071.1"/>
    </source>
</evidence>
<protein>
    <submittedName>
        <fullName evidence="2">Uncharacterized protein</fullName>
    </submittedName>
</protein>
<organism evidence="2 3">
    <name type="scientific">Paspalum notatum var. saurae</name>
    <dbReference type="NCBI Taxonomy" id="547442"/>
    <lineage>
        <taxon>Eukaryota</taxon>
        <taxon>Viridiplantae</taxon>
        <taxon>Streptophyta</taxon>
        <taxon>Embryophyta</taxon>
        <taxon>Tracheophyta</taxon>
        <taxon>Spermatophyta</taxon>
        <taxon>Magnoliopsida</taxon>
        <taxon>Liliopsida</taxon>
        <taxon>Poales</taxon>
        <taxon>Poaceae</taxon>
        <taxon>PACMAD clade</taxon>
        <taxon>Panicoideae</taxon>
        <taxon>Andropogonodae</taxon>
        <taxon>Paspaleae</taxon>
        <taxon>Paspalinae</taxon>
        <taxon>Paspalum</taxon>
    </lineage>
</organism>
<dbReference type="AlphaFoldDB" id="A0AAQ3PPP9"/>
<proteinExistence type="predicted"/>
<gene>
    <name evidence="2" type="ORF">U9M48_004935</name>
</gene>
<feature type="region of interest" description="Disordered" evidence="1">
    <location>
        <begin position="1"/>
        <end position="36"/>
    </location>
</feature>